<keyword evidence="2" id="KW-0812">Transmembrane</keyword>
<feature type="coiled-coil region" evidence="1">
    <location>
        <begin position="192"/>
        <end position="240"/>
    </location>
</feature>
<dbReference type="Gene3D" id="3.40.50.300">
    <property type="entry name" value="P-loop containing nucleotide triphosphate hydrolases"/>
    <property type="match status" value="2"/>
</dbReference>
<dbReference type="InterPro" id="IPR038734">
    <property type="entry name" value="YhaN_AAA"/>
</dbReference>
<gene>
    <name evidence="4" type="ORF">GLW05_01960</name>
</gene>
<dbReference type="PANTHER" id="PTHR41259">
    <property type="entry name" value="DOUBLE-STRAND BREAK REPAIR RAD50 ATPASE, PUTATIVE-RELATED"/>
    <property type="match status" value="1"/>
</dbReference>
<proteinExistence type="predicted"/>
<feature type="coiled-coil region" evidence="1">
    <location>
        <begin position="766"/>
        <end position="793"/>
    </location>
</feature>
<protein>
    <submittedName>
        <fullName evidence="4">AAA family ATPase</fullName>
    </submittedName>
</protein>
<keyword evidence="2" id="KW-1133">Transmembrane helix</keyword>
<dbReference type="Pfam" id="PF13514">
    <property type="entry name" value="AAA_27"/>
    <property type="match status" value="1"/>
</dbReference>
<dbReference type="AlphaFoldDB" id="A0A6I5A289"/>
<dbReference type="RefSeq" id="WP_160847664.1">
    <property type="nucleotide sequence ID" value="NZ_WMEQ01000001.1"/>
</dbReference>
<sequence length="978" mass="116198">MKLIEVHIYGFGKWVNETIQFSEEGLSYVYGKNEAGKSTLHQFILYILFSLPPRKLQAFKPQRGGVVGGSLVIETPAWGRIKIERQPDKYDGEARCYTNNGEEKEESFLKELLNGVDRFTYEAIFSFGLHDIQHVQQLHSDDIGDILFGIGMTGSREIYDVEKKLEKELDQRFKKQGKNPQLNQQLVSVREKEQLFQASKQGEEQYASLKKQENNLQNELEALQNKYKDVETSIDELERKQQAVQPLLAYQQLQEEEKEYEEDLSFPENGMERYYHLKDQYLPLKSELEVIEQNEKTYRDKQRDLYEVDERILESLKDLEQKKQRNDVKKEQRDHLNQEIEQRTKKVKDEIESLGIELTIDDVENIEFPFYIEEHWQMLSKQQRDIELEDEQYQQQKRVNKEREQQLLSEKETLEQSLLSEQVYDHYQAEVDRQYEQDVQQKIDNQHKQQQDSLEAYHRRIIALTNQVLIGVAVLFAIGISMSFLFNNWWFGIGTFGLFGIVVMGVSMIRNSLPNVDTSIGEKIVDENESSTTSLTWYKEQLATHDRIKTELEQFSYQVQQLHGEMMKLDERFASLDRQRQRFYQQVEEQMEMYSFLRHVDLDFWPKAYQKVMSHKESLEHIREQEQDVQQLKNDISSYEEQVETLASQVDIDTNVSIEEKENQLFQLKAFIQKQLELKDTYTEWLFTIEQQKQDVREKMKPFEEEIRKLFRFANVEDEEAYIQTGNKINRLYDIKHNKKQYYEQLYSIYLNNDKVKSLLSSSLDSSFIQQERQEKTKRKQELSNQIDSVRQQLSDTLSHLRTLEGDESISKYRHELEFEKSLLKEQAMEWAVYKVAYSMLRKTKSTFQQERMPMVLEYCKQFFSILTNNTYVHVFVPSSEEGLVVETQSGDRYTAEQLSQGTKEQLYVALRLSLSRVMSDQHGMPFIIDDAYVNFDEERTKEFLTLLTNISRTQQVIVLSCRQYIQDILNKQQIIFL</sequence>
<evidence type="ECO:0000313" key="5">
    <source>
        <dbReference type="Proteomes" id="UP000468638"/>
    </source>
</evidence>
<dbReference type="PANTHER" id="PTHR41259:SF1">
    <property type="entry name" value="DOUBLE-STRAND BREAK REPAIR RAD50 ATPASE, PUTATIVE-RELATED"/>
    <property type="match status" value="1"/>
</dbReference>
<keyword evidence="2" id="KW-0472">Membrane</keyword>
<feature type="coiled-coil region" evidence="1">
    <location>
        <begin position="319"/>
        <end position="357"/>
    </location>
</feature>
<feature type="coiled-coil region" evidence="1">
    <location>
        <begin position="615"/>
        <end position="649"/>
    </location>
</feature>
<dbReference type="OrthoDB" id="9764467at2"/>
<reference evidence="4 5" key="1">
    <citation type="submission" date="2019-11" db="EMBL/GenBank/DDBJ databases">
        <title>Genome sequences of 17 halophilic strains isolated from different environments.</title>
        <authorList>
            <person name="Furrow R.E."/>
        </authorList>
    </citation>
    <scope>NUCLEOTIDE SEQUENCE [LARGE SCALE GENOMIC DNA]</scope>
    <source>
        <strain evidence="4 5">22514_16_FS</strain>
    </source>
</reference>
<name>A0A6I5A289_9BACI</name>
<comment type="caution">
    <text evidence="4">The sequence shown here is derived from an EMBL/GenBank/DDBJ whole genome shotgun (WGS) entry which is preliminary data.</text>
</comment>
<dbReference type="SUPFAM" id="SSF52540">
    <property type="entry name" value="P-loop containing nucleoside triphosphate hydrolases"/>
    <property type="match status" value="1"/>
</dbReference>
<evidence type="ECO:0000256" key="2">
    <source>
        <dbReference type="SAM" id="Phobius"/>
    </source>
</evidence>
<accession>A0A6I5A289</accession>
<feature type="transmembrane region" description="Helical" evidence="2">
    <location>
        <begin position="489"/>
        <end position="509"/>
    </location>
</feature>
<evidence type="ECO:0000259" key="3">
    <source>
        <dbReference type="Pfam" id="PF13514"/>
    </source>
</evidence>
<dbReference type="InterPro" id="IPR027417">
    <property type="entry name" value="P-loop_NTPase"/>
</dbReference>
<feature type="transmembrane region" description="Helical" evidence="2">
    <location>
        <begin position="461"/>
        <end position="483"/>
    </location>
</feature>
<evidence type="ECO:0000256" key="1">
    <source>
        <dbReference type="SAM" id="Coils"/>
    </source>
</evidence>
<evidence type="ECO:0000313" key="4">
    <source>
        <dbReference type="EMBL" id="MYL32371.1"/>
    </source>
</evidence>
<keyword evidence="1" id="KW-0175">Coiled coil</keyword>
<organism evidence="4 5">
    <name type="scientific">Pontibacillus yanchengensis</name>
    <dbReference type="NCBI Taxonomy" id="462910"/>
    <lineage>
        <taxon>Bacteria</taxon>
        <taxon>Bacillati</taxon>
        <taxon>Bacillota</taxon>
        <taxon>Bacilli</taxon>
        <taxon>Bacillales</taxon>
        <taxon>Bacillaceae</taxon>
        <taxon>Pontibacillus</taxon>
    </lineage>
</organism>
<dbReference type="EMBL" id="WMEQ01000001">
    <property type="protein sequence ID" value="MYL32371.1"/>
    <property type="molecule type" value="Genomic_DNA"/>
</dbReference>
<feature type="domain" description="YhaN AAA" evidence="3">
    <location>
        <begin position="1"/>
        <end position="199"/>
    </location>
</feature>
<dbReference type="Proteomes" id="UP000468638">
    <property type="component" value="Unassembled WGS sequence"/>
</dbReference>